<feature type="region of interest" description="Disordered" evidence="1">
    <location>
        <begin position="1317"/>
        <end position="1347"/>
    </location>
</feature>
<feature type="region of interest" description="Disordered" evidence="1">
    <location>
        <begin position="54"/>
        <end position="81"/>
    </location>
</feature>
<reference evidence="3 4" key="1">
    <citation type="submission" date="2019-01" db="EMBL/GenBank/DDBJ databases">
        <authorList>
            <person name="Sayadi A."/>
        </authorList>
    </citation>
    <scope>NUCLEOTIDE SEQUENCE [LARGE SCALE GENOMIC DNA]</scope>
</reference>
<feature type="compositionally biased region" description="Basic and acidic residues" evidence="1">
    <location>
        <begin position="993"/>
        <end position="1039"/>
    </location>
</feature>
<feature type="region of interest" description="Disordered" evidence="1">
    <location>
        <begin position="1197"/>
        <end position="1305"/>
    </location>
</feature>
<evidence type="ECO:0000256" key="1">
    <source>
        <dbReference type="SAM" id="MobiDB-lite"/>
    </source>
</evidence>
<feature type="compositionally biased region" description="Basic and acidic residues" evidence="1">
    <location>
        <begin position="610"/>
        <end position="627"/>
    </location>
</feature>
<organism evidence="3 4">
    <name type="scientific">Callosobruchus maculatus</name>
    <name type="common">Southern cowpea weevil</name>
    <name type="synonym">Pulse bruchid</name>
    <dbReference type="NCBI Taxonomy" id="64391"/>
    <lineage>
        <taxon>Eukaryota</taxon>
        <taxon>Metazoa</taxon>
        <taxon>Ecdysozoa</taxon>
        <taxon>Arthropoda</taxon>
        <taxon>Hexapoda</taxon>
        <taxon>Insecta</taxon>
        <taxon>Pterygota</taxon>
        <taxon>Neoptera</taxon>
        <taxon>Endopterygota</taxon>
        <taxon>Coleoptera</taxon>
        <taxon>Polyphaga</taxon>
        <taxon>Cucujiformia</taxon>
        <taxon>Chrysomeloidea</taxon>
        <taxon>Chrysomelidae</taxon>
        <taxon>Bruchinae</taxon>
        <taxon>Bruchini</taxon>
        <taxon>Callosobruchus</taxon>
    </lineage>
</organism>
<feature type="compositionally biased region" description="Basic and acidic residues" evidence="1">
    <location>
        <begin position="1168"/>
        <end position="1180"/>
    </location>
</feature>
<feature type="compositionally biased region" description="Basic and acidic residues" evidence="1">
    <location>
        <begin position="721"/>
        <end position="800"/>
    </location>
</feature>
<feature type="compositionally biased region" description="Acidic residues" evidence="1">
    <location>
        <begin position="1256"/>
        <end position="1279"/>
    </location>
</feature>
<evidence type="ECO:0000313" key="4">
    <source>
        <dbReference type="Proteomes" id="UP000410492"/>
    </source>
</evidence>
<accession>A0A653CTB8</accession>
<feature type="region of interest" description="Disordered" evidence="1">
    <location>
        <begin position="460"/>
        <end position="1183"/>
    </location>
</feature>
<sequence length="1789" mass="207663">MLMNRVLGVALLAVACVHAQNGPIGSFLTNVGDLFGYDVFRRPRIVIALPAAPAAPPPPPAAPAAPAAPPRANAAPAAAPAAAAPAQTPLLTDSVRRVFSINLNWDRNRTPGQDNALPPVIVTPRIAPAAAAPQAAAAPAPALPPAPAGPALPPRNLPPLPRAAPDVDDDVDTLEDRRKRYYIEINTEDKDKAEEVEQNKEKFKREFDNFWQGAPWKFENGDQKFVPDEDQKAATKEEPANENTVRVTHKIKVFSKPSFEDLHDAVFSPSTEVNYYDSPDHEPYAQYIVPHNVDPVAFHWQVVNQEILDYYKKKFANDAKAQKELAERLRYQGQPTNEDILQYYSEKFKSDAAEKQKAASQTDHLLEDDPVVTVEQYKHRNSPLTYYYIDFPAPSPYIPQDRQRIVIQNPANVERIPLVPKQSKKAEALPYKSSDNSNYYTLDIPSVSLGQSHRITANDNLFHRKDKSPSDLKHPRAEGLNDKYSDDDTSKEKEKYYDDSSKEKEKYYSESSKEKEKVFDNEDPKEDEKNHNEKQKEKEKDEEEIESQKKIEAIKKKYYHDDDSAEKKQPEKAPKEDEEEEAATEKYYTTEVDVPKEAKRYFSSNEDDEPKEKSESRLKHSEDDDTKHQKRYKNKEEERQGEEEKQGDEEEEEEEESARPVSETKVKYYKNKGEDEEPKGKSDIKEKYYSSNDDVTSKPENQKHEDSDEDESPKPVRKYYKNSEEDTPKPKSERKTKYYNDENESSKPIKKYYKEREEETPKLKSESKTKYYKDDEGPKTKKYYTDDEDDAPRKKSESKQKYYTSVDDENPKSNKRNYHKNTDEEVPNAKHKHYSYTEDDSPKIEGNSSKAEEEEEDEDPKSKQKTHSKTEDDEAPEPQGKIKQNFHSHVEDEGSESSNPIKEKYYGKQDDEKHELPKERQEAIRKYYKEKDEVEKKYFGNTDDALEDVPKEKEESESKQKIYNSDEGGAPKYRDEVKKKYYAKEDINDEEEGLKLRDTVKKKYYDDDDNEKIKENNHKESLEVERLEDASSPQRRNEKEDDDDEDEKESEVNESRTKEKGSHRDDDRDSEEDEKPLKSYNQKTAYEDDAQAERPRDHIKPVREDVREDDENRRSARPNEEKEEEESKQVKIKEEEQEARKKAEKEAAEKEAAEKEAAEREAAEEEERDKIAAELQEKQKFSLQDIDDFIKTHFPEKPYNSFERIRDEIHGSVGVSDDVRKEENAKSFDDHLSENASRHPISKAIDRDVSTRGQDEDKEEEHAEDEDEEAHKEEEDDDREGSSSNRKQNTHNSDDGKVDEADTISKLDKLHGKSFYTVFPKVSGSPGFTKKTEKQEEKPKIDEENKFNIDDYIPDLKDFHKSKETKKEEEKTFPNYYGFREKKKDNENVGLLYGSASKSSQKSVPDYFNYDYSEPLKAKPKETEKPTFEFVVDHSDRFDKYRTPKQNMVEHTDAEKAAYPKELRFQDKDDFESTGKTVLQPLYSGMLNVGTIQELHTPDKPLTVPFDFEYSATENKVKVKNHGHSAQILTRARRETKSIKGNVKNREDDEYRNKKENPEETYKNIQVQDYMVNVPDIIKQYENTKEYVPDAGYGLEDYEKLTGAATKTTSTSQTKIVKQQPTIKKYADIDDEDFAKFIEDRPDVIREIEQAQEYVPESYNLELHYEAPEPIVATEKTETNDKKKQFENIQLEADADPRAKDRKARSSYDHDDIEEHHDKEDQYEPEQYNDGFNYEASEPKLPDYEKVEKKDFKDDEKLSPNARVTYTKEKGSRDTVIKIHKPTKVVYST</sequence>
<feature type="compositionally biased region" description="Basic and acidic residues" evidence="1">
    <location>
        <begin position="1217"/>
        <end position="1237"/>
    </location>
</feature>
<feature type="compositionally biased region" description="Basic and acidic residues" evidence="1">
    <location>
        <begin position="972"/>
        <end position="986"/>
    </location>
</feature>
<keyword evidence="2" id="KW-0732">Signal</keyword>
<dbReference type="OrthoDB" id="6784728at2759"/>
<dbReference type="Proteomes" id="UP000410492">
    <property type="component" value="Unassembled WGS sequence"/>
</dbReference>
<feature type="chain" id="PRO_5024792135" evidence="2">
    <location>
        <begin position="20"/>
        <end position="1789"/>
    </location>
</feature>
<evidence type="ECO:0000313" key="3">
    <source>
        <dbReference type="EMBL" id="VEN51171.1"/>
    </source>
</evidence>
<feature type="compositionally biased region" description="Basic and acidic residues" evidence="1">
    <location>
        <begin position="1675"/>
        <end position="1686"/>
    </location>
</feature>
<feature type="compositionally biased region" description="Polar residues" evidence="1">
    <location>
        <begin position="1282"/>
        <end position="1291"/>
    </location>
</feature>
<feature type="compositionally biased region" description="Basic and acidic residues" evidence="1">
    <location>
        <begin position="1330"/>
        <end position="1347"/>
    </location>
</feature>
<protein>
    <submittedName>
        <fullName evidence="3">Uncharacterized protein</fullName>
    </submittedName>
</protein>
<feature type="compositionally biased region" description="Pro residues" evidence="1">
    <location>
        <begin position="54"/>
        <end position="69"/>
    </location>
</feature>
<feature type="region of interest" description="Disordered" evidence="1">
    <location>
        <begin position="1672"/>
        <end position="1743"/>
    </location>
</feature>
<feature type="compositionally biased region" description="Basic and acidic residues" evidence="1">
    <location>
        <begin position="1050"/>
        <end position="1067"/>
    </location>
</feature>
<feature type="compositionally biased region" description="Basic and acidic residues" evidence="1">
    <location>
        <begin position="678"/>
        <end position="688"/>
    </location>
</feature>
<name>A0A653CTB8_CALMS</name>
<keyword evidence="4" id="KW-1185">Reference proteome</keyword>
<feature type="compositionally biased region" description="Pro residues" evidence="1">
    <location>
        <begin position="141"/>
        <end position="162"/>
    </location>
</feature>
<feature type="compositionally biased region" description="Basic and acidic residues" evidence="1">
    <location>
        <begin position="634"/>
        <end position="644"/>
    </location>
</feature>
<feature type="compositionally biased region" description="Basic and acidic residues" evidence="1">
    <location>
        <begin position="1244"/>
        <end position="1255"/>
    </location>
</feature>
<feature type="compositionally biased region" description="Basic and acidic residues" evidence="1">
    <location>
        <begin position="1695"/>
        <end position="1722"/>
    </location>
</feature>
<feature type="region of interest" description="Disordered" evidence="1">
    <location>
        <begin position="1441"/>
        <end position="1461"/>
    </location>
</feature>
<evidence type="ECO:0000256" key="2">
    <source>
        <dbReference type="SAM" id="SignalP"/>
    </source>
</evidence>
<feature type="signal peptide" evidence="2">
    <location>
        <begin position="1"/>
        <end position="19"/>
    </location>
</feature>
<feature type="compositionally biased region" description="Low complexity" evidence="1">
    <location>
        <begin position="70"/>
        <end position="81"/>
    </location>
</feature>
<feature type="compositionally biased region" description="Basic and acidic residues" evidence="1">
    <location>
        <begin position="901"/>
        <end position="938"/>
    </location>
</feature>
<feature type="compositionally biased region" description="Basic and acidic residues" evidence="1">
    <location>
        <begin position="546"/>
        <end position="575"/>
    </location>
</feature>
<feature type="compositionally biased region" description="Basic and acidic residues" evidence="1">
    <location>
        <begin position="1091"/>
        <end position="1161"/>
    </location>
</feature>
<feature type="compositionally biased region" description="Acidic residues" evidence="1">
    <location>
        <begin position="645"/>
        <end position="656"/>
    </location>
</feature>
<feature type="region of interest" description="Disordered" evidence="1">
    <location>
        <begin position="137"/>
        <end position="169"/>
    </location>
</feature>
<feature type="compositionally biased region" description="Basic and acidic residues" evidence="1">
    <location>
        <begin position="1292"/>
        <end position="1305"/>
    </location>
</feature>
<feature type="compositionally biased region" description="Acidic residues" evidence="1">
    <location>
        <begin position="1040"/>
        <end position="1049"/>
    </location>
</feature>
<feature type="compositionally biased region" description="Basic and acidic residues" evidence="1">
    <location>
        <begin position="461"/>
        <end position="539"/>
    </location>
</feature>
<feature type="compositionally biased region" description="Basic and acidic residues" evidence="1">
    <location>
        <begin position="948"/>
        <end position="960"/>
    </location>
</feature>
<proteinExistence type="predicted"/>
<feature type="compositionally biased region" description="Basic and acidic residues" evidence="1">
    <location>
        <begin position="695"/>
        <end position="706"/>
    </location>
</feature>
<gene>
    <name evidence="3" type="ORF">CALMAC_LOCUS11715</name>
</gene>
<dbReference type="PROSITE" id="PS51257">
    <property type="entry name" value="PROKAR_LIPOPROTEIN"/>
    <property type="match status" value="1"/>
</dbReference>
<dbReference type="EMBL" id="CAACVG010008823">
    <property type="protein sequence ID" value="VEN51171.1"/>
    <property type="molecule type" value="Genomic_DNA"/>
</dbReference>